<sequence>MQHSFMQCSIRVSIPHLRNSKPSFFLESTPTKIWNTQSKFLRKQCMPLNERRGHSHQTAQPAREVEI</sequence>
<protein>
    <submittedName>
        <fullName evidence="1">Uncharacterized protein</fullName>
    </submittedName>
</protein>
<proteinExistence type="predicted"/>
<gene>
    <name evidence="1" type="ORF">METZ01_LOCUS124922</name>
</gene>
<name>A0A381Y4W8_9ZZZZ</name>
<dbReference type="EMBL" id="UINC01017396">
    <property type="protein sequence ID" value="SVA72068.1"/>
    <property type="molecule type" value="Genomic_DNA"/>
</dbReference>
<organism evidence="1">
    <name type="scientific">marine metagenome</name>
    <dbReference type="NCBI Taxonomy" id="408172"/>
    <lineage>
        <taxon>unclassified sequences</taxon>
        <taxon>metagenomes</taxon>
        <taxon>ecological metagenomes</taxon>
    </lineage>
</organism>
<reference evidence="1" key="1">
    <citation type="submission" date="2018-05" db="EMBL/GenBank/DDBJ databases">
        <authorList>
            <person name="Lanie J.A."/>
            <person name="Ng W.-L."/>
            <person name="Kazmierczak K.M."/>
            <person name="Andrzejewski T.M."/>
            <person name="Davidsen T.M."/>
            <person name="Wayne K.J."/>
            <person name="Tettelin H."/>
            <person name="Glass J.I."/>
            <person name="Rusch D."/>
            <person name="Podicherti R."/>
            <person name="Tsui H.-C.T."/>
            <person name="Winkler M.E."/>
        </authorList>
    </citation>
    <scope>NUCLEOTIDE SEQUENCE</scope>
</reference>
<evidence type="ECO:0000313" key="1">
    <source>
        <dbReference type="EMBL" id="SVA72068.1"/>
    </source>
</evidence>
<accession>A0A381Y4W8</accession>
<dbReference type="AlphaFoldDB" id="A0A381Y4W8"/>